<organism evidence="1 2">
    <name type="scientific">Catharanthus roseus</name>
    <name type="common">Madagascar periwinkle</name>
    <name type="synonym">Vinca rosea</name>
    <dbReference type="NCBI Taxonomy" id="4058"/>
    <lineage>
        <taxon>Eukaryota</taxon>
        <taxon>Viridiplantae</taxon>
        <taxon>Streptophyta</taxon>
        <taxon>Embryophyta</taxon>
        <taxon>Tracheophyta</taxon>
        <taxon>Spermatophyta</taxon>
        <taxon>Magnoliopsida</taxon>
        <taxon>eudicotyledons</taxon>
        <taxon>Gunneridae</taxon>
        <taxon>Pentapetalae</taxon>
        <taxon>asterids</taxon>
        <taxon>lamiids</taxon>
        <taxon>Gentianales</taxon>
        <taxon>Apocynaceae</taxon>
        <taxon>Rauvolfioideae</taxon>
        <taxon>Vinceae</taxon>
        <taxon>Catharanthinae</taxon>
        <taxon>Catharanthus</taxon>
    </lineage>
</organism>
<reference evidence="2" key="1">
    <citation type="journal article" date="2023" name="Nat. Plants">
        <title>Single-cell RNA sequencing provides a high-resolution roadmap for understanding the multicellular compartmentation of specialized metabolism.</title>
        <authorList>
            <person name="Sun S."/>
            <person name="Shen X."/>
            <person name="Li Y."/>
            <person name="Li Y."/>
            <person name="Wang S."/>
            <person name="Li R."/>
            <person name="Zhang H."/>
            <person name="Shen G."/>
            <person name="Guo B."/>
            <person name="Wei J."/>
            <person name="Xu J."/>
            <person name="St-Pierre B."/>
            <person name="Chen S."/>
            <person name="Sun C."/>
        </authorList>
    </citation>
    <scope>NUCLEOTIDE SEQUENCE [LARGE SCALE GENOMIC DNA]</scope>
</reference>
<evidence type="ECO:0000313" key="2">
    <source>
        <dbReference type="Proteomes" id="UP001060085"/>
    </source>
</evidence>
<protein>
    <submittedName>
        <fullName evidence="1">Uncharacterized protein</fullName>
    </submittedName>
</protein>
<comment type="caution">
    <text evidence="1">The sequence shown here is derived from an EMBL/GenBank/DDBJ whole genome shotgun (WGS) entry which is preliminary data.</text>
</comment>
<accession>A0ACC0C432</accession>
<name>A0ACC0C432_CATRO</name>
<dbReference type="EMBL" id="CM044701">
    <property type="protein sequence ID" value="KAI5679602.1"/>
    <property type="molecule type" value="Genomic_DNA"/>
</dbReference>
<dbReference type="Proteomes" id="UP001060085">
    <property type="component" value="Linkage Group LG01"/>
</dbReference>
<proteinExistence type="predicted"/>
<sequence>MWKFKPFMPKEQTGLEGRTIDIGNLKVQVRNAIAEGGFSSVYLARDAINGSKQYALKHIICNDEESLALVKKEISIMKLLKGHPNVVTLCADSIFDMGRTKEALLVMEYCEKSLVNVLENRGAGFFEEKQVLTIFRDVCNAVFAMHCHSPPIAHRDLKAENLLLGSDGLWKLCDFGSTSTNHKRFEKPEEMGIEEDNIRKYTTPAYRAPEMWDLFRRELINEKVDIWALGCLLYRICYLKSAFDGESKLQVLNGNYRIPELPKYSSALTDLIRDMLQSSPDDRPDITQASALLDWPFISMTLGTAKPGKPNLMPRRSPPPPPSAAEPALQNSKSSGTGGHLGAFWATQHAKDASVAEEKSRPRFDEELMVHAPSRHERSRIERVPPKITKPETVNRLEDGPSKDFEINLFPDDLHHSSERPKAANSSAFQGEVFNAFVAEFGNSKSSPQSNIKKSGKEELLEVEIEKLKEHLSQVNMEKAEMTSKYEKLSAICRSQRQEIQELKQAVAARTPSPNKDAFRTQGNQPSNTPPKEKTEGTLWELQQGLFEQSSSSPDAKPWQAFTDDSTPQTPVNNTPRSVRTRNGHQSSRQAMEANSGSPAWGFGTESFRAVPNASPRINAPPIGEMNSQRFGEMKNAENKQPSSQPAGWAGFCYMLIDSRIRCPMSSSEIQEFFLATAAAHDLASFFCVEGAYQIMFHQEEQQGLFRSLGSDQMQNSDEGFSSQNMNHIESSSGGRSKMEKRKRMRWTQELHNQFLESVRLLGGPKKATPKGILKLMKCEGLTIFHIKSHLQEHANSRGIEDANRCTDDDLPPSHQNRMPRGSRIAGNGRPAVMGSVPYPRMYGETDMEAQIHQLEQEAYSSVLRAFKAQADAISWEKESLITELRKELRLSNEEHRELLGRVNEDDVIRRIREWRQSSGHQPGMHNAGQTVHDPVPSPSVSASRKKQKTAPSLPPQSFGGPSPSFHPQTTAAANQPSSSAAKRGPMMGNKGKKNKAGQTLPGASSMKVQYPPSGPAGRNQFGNRINTGGLANEPAEAGSFDPLIGRKVRTRWPDDNHFYEAVINNYDAVEGRHALVYDIGTANETWEWVNLSEVDRCFAILNQIIFFVESAVPFSFILGIINILWVSHCGRRCGVKSWLCGEQEILHNKNQTKGALDSLLYYVKEKTYLDFHSSEDIQWEGEDPGISHHGAYGGSGHGISRPGGRDGGPGPGPGRGRGMSKGPLRKDFPPSQNGVGKKGSDDIQLLHTETLIKEVARALDVYLVYVDVRFVERVFNASHPDPQEMEKAKKILKEHEQALSDALAKLADISDGESEGHNGENTTKSKKSEYFWEWNVDRGPLDAGVQEGKIQGKLVSELLLIGFSLIWRPFWTLARSLVFKVNVLMSNISMACIDDETSEDIQQLKSNISIDSLSIRYLGVPLALVYLKVVDFSPFLDKFWIGLWVGCQPRISRNTLCFPQQDGGLGLRDGRVWNFALLAKMEVRKDFSILFKELLMIQYELACRKGFVQEAIAGLESWFQHSNSGFLPRITWISSMVTKYALCVIATWRRMTTCFLHAHSLRLLGRMLENGLALGGADKDSRTWSTWEELLLAFAVKRHGLKDWDTVAMELQNRHRSTLPSPFFTAQICKDRYRYLKQRFTNHHRNNAAAAAGGGGGVGRTDNNHLPSAVDSDADEGNNDVGGDDDTETLPLLEELRKIRVAELKREVQRYDLSIESLQMKVKTMEEEREKSLSENQKQPDLDEEIKERTENVKMDGSGDSPDEAAGKSVSNEDENRSFNESNSTDNRRGNSKTEPEREPAEVKPESDSKPVGEEDSCNDSSDRHELGKASRKRDSDELRDSVSDSKEGTKESSDVQSSASLMTRKRRRKGEVDGVGGGDGSGGATVVSPPILPIKREGGRPVKSEPLVGFLDRIRSHKHGSVFERRLESQKTDEYSSIIRRHVDLEAIQARIDNGSYSSCPTRFYVDLLLMFNNAIVFFPKSSPESLAAHELRQIVTKELKNNISLVLVEQHLRESSSPKVRPKPDPEKPDSSLLAQHKSTAPIIVCRKRSSIQAKASSSSVNNKVEKQAEDNKPPPPVPNSKPPPVRSPLSTSNEEESSMKQQLNKMKEKPVTGVRSMRRSSKGRPNNPSSNSRSTTPPSSSAQNQGGSSSQQNSTMDKGQQAAAAKVEKKKAAEEAAAAATVLKKRGAADFLKRIKKNDPAKGTLVEALKSSGDGFKGGKREQPAKKLDEVKDGQVRRSGGGGGGGKQPPAKEESSPSKRSVGRPPKKGAAGKEAAVAVAVVSKRGRESGGGGEGEGSSKRAKKRSRREDSHYPKTKPKSNDQQGMIRDIIAVLLLLGTGGKLTCLQSCNDNV</sequence>
<keyword evidence="2" id="KW-1185">Reference proteome</keyword>
<evidence type="ECO:0000313" key="1">
    <source>
        <dbReference type="EMBL" id="KAI5679602.1"/>
    </source>
</evidence>
<gene>
    <name evidence="1" type="ORF">M9H77_00829</name>
</gene>